<organism evidence="5 6">
    <name type="scientific">Xiphophorus maculatus</name>
    <name type="common">Southern platyfish</name>
    <name type="synonym">Platypoecilus maculatus</name>
    <dbReference type="NCBI Taxonomy" id="8083"/>
    <lineage>
        <taxon>Eukaryota</taxon>
        <taxon>Metazoa</taxon>
        <taxon>Chordata</taxon>
        <taxon>Craniata</taxon>
        <taxon>Vertebrata</taxon>
        <taxon>Euteleostomi</taxon>
        <taxon>Actinopterygii</taxon>
        <taxon>Neopterygii</taxon>
        <taxon>Teleostei</taxon>
        <taxon>Neoteleostei</taxon>
        <taxon>Acanthomorphata</taxon>
        <taxon>Ovalentaria</taxon>
        <taxon>Atherinomorphae</taxon>
        <taxon>Cyprinodontiformes</taxon>
        <taxon>Poeciliidae</taxon>
        <taxon>Poeciliinae</taxon>
        <taxon>Xiphophorus</taxon>
    </lineage>
</organism>
<dbReference type="InParanoid" id="A0A3B5QH33"/>
<dbReference type="PROSITE" id="PS50158">
    <property type="entry name" value="ZF_CCHC"/>
    <property type="match status" value="1"/>
</dbReference>
<dbReference type="InterPro" id="IPR032567">
    <property type="entry name" value="RTL1-rel"/>
</dbReference>
<keyword evidence="1" id="KW-0479">Metal-binding</keyword>
<dbReference type="SUPFAM" id="SSF57756">
    <property type="entry name" value="Retrovirus zinc finger-like domains"/>
    <property type="match status" value="1"/>
</dbReference>
<evidence type="ECO:0000259" key="4">
    <source>
        <dbReference type="PROSITE" id="PS50158"/>
    </source>
</evidence>
<reference evidence="5" key="3">
    <citation type="submission" date="2025-08" db="UniProtKB">
        <authorList>
            <consortium name="Ensembl"/>
        </authorList>
    </citation>
    <scope>IDENTIFICATION</scope>
    <source>
        <strain evidence="5">JP 163 A</strain>
    </source>
</reference>
<reference evidence="6" key="2">
    <citation type="journal article" date="2013" name="Nat. Genet.">
        <title>The genome of the platyfish, Xiphophorus maculatus, provides insights into evolutionary adaptation and several complex traits.</title>
        <authorList>
            <person name="Schartl M."/>
            <person name="Walter R.B."/>
            <person name="Shen Y."/>
            <person name="Garcia T."/>
            <person name="Catchen J."/>
            <person name="Amores A."/>
            <person name="Braasch I."/>
            <person name="Chalopin D."/>
            <person name="Volff J.N."/>
            <person name="Lesch K.P."/>
            <person name="Bisazza A."/>
            <person name="Minx P."/>
            <person name="Hillier L."/>
            <person name="Wilson R.K."/>
            <person name="Fuerstenberg S."/>
            <person name="Boore J."/>
            <person name="Searle S."/>
            <person name="Postlethwait J.H."/>
            <person name="Warren W.C."/>
        </authorList>
    </citation>
    <scope>NUCLEOTIDE SEQUENCE [LARGE SCALE GENOMIC DNA]</scope>
    <source>
        <strain evidence="6">JP 163 A</strain>
    </source>
</reference>
<evidence type="ECO:0000313" key="5">
    <source>
        <dbReference type="Ensembl" id="ENSXMAP00000029732.1"/>
    </source>
</evidence>
<dbReference type="InterPro" id="IPR001878">
    <property type="entry name" value="Znf_CCHC"/>
</dbReference>
<keyword evidence="1" id="KW-0863">Zinc-finger</keyword>
<dbReference type="InterPro" id="IPR036875">
    <property type="entry name" value="Znf_CCHC_sf"/>
</dbReference>
<feature type="compositionally biased region" description="Low complexity" evidence="3">
    <location>
        <begin position="64"/>
        <end position="74"/>
    </location>
</feature>
<feature type="compositionally biased region" description="Pro residues" evidence="3">
    <location>
        <begin position="75"/>
        <end position="91"/>
    </location>
</feature>
<evidence type="ECO:0000313" key="6">
    <source>
        <dbReference type="Proteomes" id="UP000002852"/>
    </source>
</evidence>
<evidence type="ECO:0000256" key="3">
    <source>
        <dbReference type="SAM" id="MobiDB-lite"/>
    </source>
</evidence>
<feature type="region of interest" description="Disordered" evidence="3">
    <location>
        <begin position="59"/>
        <end position="92"/>
    </location>
</feature>
<dbReference type="PANTHER" id="PTHR15503">
    <property type="entry name" value="LDOC1 RELATED"/>
    <property type="match status" value="1"/>
</dbReference>
<feature type="region of interest" description="Disordered" evidence="3">
    <location>
        <begin position="248"/>
        <end position="284"/>
    </location>
</feature>
<proteinExistence type="predicted"/>
<dbReference type="AlphaFoldDB" id="A0A3B5QH33"/>
<dbReference type="Proteomes" id="UP000002852">
    <property type="component" value="Unassembled WGS sequence"/>
</dbReference>
<dbReference type="Gene3D" id="4.10.60.10">
    <property type="entry name" value="Zinc finger, CCHC-type"/>
    <property type="match status" value="1"/>
</dbReference>
<reference evidence="5" key="4">
    <citation type="submission" date="2025-09" db="UniProtKB">
        <authorList>
            <consortium name="Ensembl"/>
        </authorList>
    </citation>
    <scope>IDENTIFICATION</scope>
    <source>
        <strain evidence="5">JP 163 A</strain>
    </source>
</reference>
<dbReference type="OMA" id="DICNYCH"/>
<feature type="domain" description="CCHC-type" evidence="4">
    <location>
        <begin position="292"/>
        <end position="306"/>
    </location>
</feature>
<evidence type="ECO:0000256" key="1">
    <source>
        <dbReference type="PROSITE-ProRule" id="PRU00047"/>
    </source>
</evidence>
<name>A0A3B5QH33_XIPMA</name>
<dbReference type="Pfam" id="PF03732">
    <property type="entry name" value="Retrotrans_gag"/>
    <property type="match status" value="1"/>
</dbReference>
<keyword evidence="2" id="KW-0175">Coiled coil</keyword>
<sequence length="314" mass="33899">MDPTEQQPPAALRDVISRQGVVLGQSVHRLAGLEAASQSLHQEIAQLASQVEKLTLALSPSPGPSGASAAVAAAAPPPASFPAEPPAPPAPASSRDLSKIYYVMGLLRDQALAWALAFDSTTPLTSLTFKQFTDELSTVFDHPDHVGDASKRLLKLRQGSRSAAEFSVEFRTLAADTKWNDEALKGVYYQALTEALKDGLSVSDEAKDLNSLITMSIRLDNRLRERRRERSGQSASALPRLFQPAVERSSATPVFPPAQSPAPAPPDDEPMQIGRTHLTATERQRRLQTGDCLYCGKPGHRISSCPVRPKDKAH</sequence>
<dbReference type="GO" id="GO:0003676">
    <property type="term" value="F:nucleic acid binding"/>
    <property type="evidence" value="ECO:0007669"/>
    <property type="project" value="InterPro"/>
</dbReference>
<evidence type="ECO:0000256" key="2">
    <source>
        <dbReference type="SAM" id="Coils"/>
    </source>
</evidence>
<reference evidence="6" key="1">
    <citation type="submission" date="2012-01" db="EMBL/GenBank/DDBJ databases">
        <authorList>
            <person name="Walter R."/>
            <person name="Schartl M."/>
            <person name="Warren W."/>
        </authorList>
    </citation>
    <scope>NUCLEOTIDE SEQUENCE [LARGE SCALE GENOMIC DNA]</scope>
    <source>
        <strain evidence="6">JP 163 A</strain>
    </source>
</reference>
<feature type="coiled-coil region" evidence="2">
    <location>
        <begin position="30"/>
        <end position="57"/>
    </location>
</feature>
<accession>A0A3B5QH33</accession>
<dbReference type="Ensembl" id="ENSXMAT00000025855.1">
    <property type="protein sequence ID" value="ENSXMAP00000029732.1"/>
    <property type="gene ID" value="ENSXMAG00000028749.1"/>
</dbReference>
<dbReference type="GeneTree" id="ENSGT00950000183173"/>
<protein>
    <recommendedName>
        <fullName evidence="4">CCHC-type domain-containing protein</fullName>
    </recommendedName>
</protein>
<feature type="compositionally biased region" description="Pro residues" evidence="3">
    <location>
        <begin position="254"/>
        <end position="265"/>
    </location>
</feature>
<dbReference type="InterPro" id="IPR005162">
    <property type="entry name" value="Retrotrans_gag_dom"/>
</dbReference>
<dbReference type="GO" id="GO:0008270">
    <property type="term" value="F:zinc ion binding"/>
    <property type="evidence" value="ECO:0007669"/>
    <property type="project" value="UniProtKB-KW"/>
</dbReference>
<keyword evidence="1" id="KW-0862">Zinc</keyword>
<keyword evidence="6" id="KW-1185">Reference proteome</keyword>
<dbReference type="PANTHER" id="PTHR15503:SF36">
    <property type="entry name" value="RETROTRANSPOSON GAG-LIKE PROTEIN 5"/>
    <property type="match status" value="1"/>
</dbReference>